<dbReference type="Gene3D" id="3.40.50.2000">
    <property type="entry name" value="Glycogen Phosphorylase B"/>
    <property type="match status" value="1"/>
</dbReference>
<name>A0A6J5L6Z3_9CAUD</name>
<protein>
    <submittedName>
        <fullName evidence="3">RfaF ADP-heptose,LPS heptosyltransferase</fullName>
    </submittedName>
</protein>
<evidence type="ECO:0000256" key="2">
    <source>
        <dbReference type="ARBA" id="ARBA00022679"/>
    </source>
</evidence>
<dbReference type="Pfam" id="PF01075">
    <property type="entry name" value="Glyco_transf_9"/>
    <property type="match status" value="1"/>
</dbReference>
<organism evidence="3">
    <name type="scientific">uncultured Caudovirales phage</name>
    <dbReference type="NCBI Taxonomy" id="2100421"/>
    <lineage>
        <taxon>Viruses</taxon>
        <taxon>Duplodnaviria</taxon>
        <taxon>Heunggongvirae</taxon>
        <taxon>Uroviricota</taxon>
        <taxon>Caudoviricetes</taxon>
        <taxon>Peduoviridae</taxon>
        <taxon>Maltschvirus</taxon>
        <taxon>Maltschvirus maltsch</taxon>
    </lineage>
</organism>
<dbReference type="SUPFAM" id="SSF53756">
    <property type="entry name" value="UDP-Glycosyltransferase/glycogen phosphorylase"/>
    <property type="match status" value="1"/>
</dbReference>
<keyword evidence="2 3" id="KW-0808">Transferase</keyword>
<dbReference type="PANTHER" id="PTHR30160">
    <property type="entry name" value="TETRAACYLDISACCHARIDE 4'-KINASE-RELATED"/>
    <property type="match status" value="1"/>
</dbReference>
<dbReference type="GO" id="GO:0008713">
    <property type="term" value="F:ADP-heptose-lipopolysaccharide heptosyltransferase activity"/>
    <property type="evidence" value="ECO:0007669"/>
    <property type="project" value="TreeGrafter"/>
</dbReference>
<sequence length="296" mass="33707">MKIENPTTILVKRRAALGDVVMSTGVVRELYKKHDGRCAITVETEHPLVYKNNPYIVDLRNWGEVNPADYDVVYNLDDAYELNPENHFVASMFARVFGTSVTNMNLAPDLHPDEQDKHTVDQDIKEIGLPFIAVHMRNWHWALKNIDIDTWCDIFARVFEHRTDFKIVTVGGPTDLSLDHPLIFNANARYTPQQLKYLLDHAQCFVGIDSGPFQIAGASNTHVIGMLTHNPPEYIMPVRKFDTNWNVTAIQADIDCVGCNVRQARPVRQIVCKHGDFRCNKLWNTQQIADAILGKL</sequence>
<dbReference type="EMBL" id="LR796233">
    <property type="protein sequence ID" value="CAB4129123.1"/>
    <property type="molecule type" value="Genomic_DNA"/>
</dbReference>
<evidence type="ECO:0000256" key="1">
    <source>
        <dbReference type="ARBA" id="ARBA00022676"/>
    </source>
</evidence>
<reference evidence="3" key="1">
    <citation type="submission" date="2020-04" db="EMBL/GenBank/DDBJ databases">
        <authorList>
            <person name="Chiriac C."/>
            <person name="Salcher M."/>
            <person name="Ghai R."/>
            <person name="Kavagutti S V."/>
        </authorList>
    </citation>
    <scope>NUCLEOTIDE SEQUENCE</scope>
</reference>
<accession>A0A6J5L6Z3</accession>
<gene>
    <name evidence="3" type="ORF">UFOVP112_221</name>
</gene>
<keyword evidence="1" id="KW-0328">Glycosyltransferase</keyword>
<dbReference type="InterPro" id="IPR002201">
    <property type="entry name" value="Glyco_trans_9"/>
</dbReference>
<dbReference type="PANTHER" id="PTHR30160:SF1">
    <property type="entry name" value="LIPOPOLYSACCHARIDE 1,2-N-ACETYLGLUCOSAMINETRANSFERASE-RELATED"/>
    <property type="match status" value="1"/>
</dbReference>
<evidence type="ECO:0000313" key="3">
    <source>
        <dbReference type="EMBL" id="CAB4129123.1"/>
    </source>
</evidence>
<dbReference type="InterPro" id="IPR051199">
    <property type="entry name" value="LPS_LOS_Heptosyltrfase"/>
</dbReference>
<proteinExistence type="predicted"/>